<feature type="signal peptide" evidence="13">
    <location>
        <begin position="1"/>
        <end position="25"/>
    </location>
</feature>
<dbReference type="PROSITE" id="PS51470">
    <property type="entry name" value="FG_GAP"/>
    <property type="match status" value="3"/>
</dbReference>
<sequence>MGAAAGAAAPLRALLLLGALSSAPALSLLQDPPATYKGPPGSYFGFSLDFHTTQGRYGEPGGLRPGTAPDPPPDTQPLPTAGPAWWWGPPAPTPPSPERWSPAPSSSAPGPPAGPPATPSPSTPRACAPLQHWNAFDGRHEAFRTPTGACFVGAPGALRVAWYSPCRDHLMAGAYRDSNYAYDKRYCEIGFSAAVTRDGTLALGAPGGYYFMGLLYSVEIDAILTRFHGKSLLWPEQPGRPTEEQVSFDYEDGYRGYSVAVGEFDGNPKTKEYVVGVPNKSNTRGEVEIFSVGVTLRQLWGITSEQVASYFGHTVAVADVNGDGQDDVLVGAPLFMARRPDGQRSELGRLYLYLGGLQRPLARPPQTLTGTHPYGRFAAAIASLGDQDKDGFGDVAVGAPLGGDGGSGQVFIFRGQSEGLEPLPAQRLDSPFPGPAAFGFSLRGATDLDGNGYSDLLVGAFGADQVAVYRGQPVVVARTQLSVPDGLNPEVLECVLPGFGARVSCFPVVLCVSVAGQSVPQHIRLEAELQLDRLKPRLSRRVLLLRGRQASWREELELDTGAPPVCLNLTAYLRDEADFKDKLSPVALSLSLALPEGAPGMVLYGDTLVQAQVWGHAAEPRGGHVPRLQPPACPQPLPGTQPLTSPLSPVLLWVVPMAPPLSPTTPWRSPLCSPCCPQSLLPPWGITQCPPLSPVPLQDVPFVLPTIPGHTHSPQLLPPLPSTVPNPPHPCSFRGCHPISSAIPSTVPVPWDAPFVPSSVPIPRPPTAPLSPPQTHIILEDCGEDNLCVPDLLLAADTPSRRLLIGAEAMLLLRANTSNRGEGAFEAELRVLLPPGTHYQAARSSIPGQEKLSCNPRKENGTHVVLCELGNPMKAGAQITVDMELSVSGLEDMGDAITFQLQLRSKNSPSTTNTSVTVTVPVEAQAEMELRGNSLPATTVLPMSWSGAEGSRRLEDHGVKVEHIYQLHNKGPSTVSGVTLHLAIPIRLGGRILLYLLELGTEGGMNCTSPPRPQC</sequence>
<dbReference type="GO" id="GO:0005178">
    <property type="term" value="F:integrin binding"/>
    <property type="evidence" value="ECO:0007669"/>
    <property type="project" value="TreeGrafter"/>
</dbReference>
<evidence type="ECO:0000256" key="10">
    <source>
        <dbReference type="ARBA" id="ARBA00023170"/>
    </source>
</evidence>
<dbReference type="PANTHER" id="PTHR23220">
    <property type="entry name" value="INTEGRIN ALPHA"/>
    <property type="match status" value="1"/>
</dbReference>
<dbReference type="InterPro" id="IPR032695">
    <property type="entry name" value="Integrin_dom_sf"/>
</dbReference>
<organism evidence="18 19">
    <name type="scientific">Amazona collaria</name>
    <name type="common">yellow-billed parrot</name>
    <dbReference type="NCBI Taxonomy" id="241587"/>
    <lineage>
        <taxon>Eukaryota</taxon>
        <taxon>Metazoa</taxon>
        <taxon>Chordata</taxon>
        <taxon>Craniata</taxon>
        <taxon>Vertebrata</taxon>
        <taxon>Euteleostomi</taxon>
        <taxon>Archelosauria</taxon>
        <taxon>Archosauria</taxon>
        <taxon>Dinosauria</taxon>
        <taxon>Saurischia</taxon>
        <taxon>Theropoda</taxon>
        <taxon>Coelurosauria</taxon>
        <taxon>Aves</taxon>
        <taxon>Neognathae</taxon>
        <taxon>Neoaves</taxon>
        <taxon>Telluraves</taxon>
        <taxon>Australaves</taxon>
        <taxon>Psittaciformes</taxon>
        <taxon>Psittacidae</taxon>
        <taxon>Amazona</taxon>
    </lineage>
</organism>
<evidence type="ECO:0000256" key="2">
    <source>
        <dbReference type="ARBA" id="ARBA00008054"/>
    </source>
</evidence>
<reference evidence="18" key="1">
    <citation type="submission" date="2025-08" db="UniProtKB">
        <authorList>
            <consortium name="Ensembl"/>
        </authorList>
    </citation>
    <scope>IDENTIFICATION</scope>
</reference>
<dbReference type="Pfam" id="PF20805">
    <property type="entry name" value="Integrin_A_Ig_2"/>
    <property type="match status" value="1"/>
</dbReference>
<keyword evidence="10 13" id="KW-0675">Receptor</keyword>
<keyword evidence="8 13" id="KW-0401">Integrin</keyword>
<dbReference type="Gene3D" id="2.60.40.1460">
    <property type="entry name" value="Integrin domains. Chain A, domain 2"/>
    <property type="match status" value="1"/>
</dbReference>
<evidence type="ECO:0000259" key="17">
    <source>
        <dbReference type="Pfam" id="PF20806"/>
    </source>
</evidence>
<dbReference type="InterPro" id="IPR048285">
    <property type="entry name" value="Integrin_alpha_Ig-like_2"/>
</dbReference>
<name>A0A8B9FCV7_9PSIT</name>
<keyword evidence="11" id="KW-0325">Glycoprotein</keyword>
<keyword evidence="7" id="KW-1133">Transmembrane helix</keyword>
<dbReference type="Ensembl" id="ENSACOT00000008562.1">
    <property type="protein sequence ID" value="ENSACOP00000008270.1"/>
    <property type="gene ID" value="ENSACOG00000005780.1"/>
</dbReference>
<evidence type="ECO:0000256" key="11">
    <source>
        <dbReference type="ARBA" id="ARBA00023180"/>
    </source>
</evidence>
<dbReference type="InterPro" id="IPR013649">
    <property type="entry name" value="Integrin_alpha_Ig-like_1"/>
</dbReference>
<proteinExistence type="inferred from homology"/>
<feature type="domain" description="Integrin alpha second immunoglobulin-like" evidence="16">
    <location>
        <begin position="782"/>
        <end position="922"/>
    </location>
</feature>
<dbReference type="InterPro" id="IPR013519">
    <property type="entry name" value="Int_alpha_beta-p"/>
</dbReference>
<feature type="repeat" description="FG-GAP" evidence="12">
    <location>
        <begin position="297"/>
        <end position="362"/>
    </location>
</feature>
<evidence type="ECO:0000256" key="13">
    <source>
        <dbReference type="RuleBase" id="RU003762"/>
    </source>
</evidence>
<dbReference type="Gene3D" id="2.60.40.1510">
    <property type="entry name" value="ntegrin, alpha v. Chain A, domain 3"/>
    <property type="match status" value="1"/>
</dbReference>
<dbReference type="SUPFAM" id="SSF69179">
    <property type="entry name" value="Integrin domains"/>
    <property type="match status" value="3"/>
</dbReference>
<feature type="domain" description="Integrin alpha third immunoglobulin-like" evidence="17">
    <location>
        <begin position="929"/>
        <end position="1011"/>
    </location>
</feature>
<dbReference type="InterPro" id="IPR048286">
    <property type="entry name" value="Integrin_alpha_Ig-like_3"/>
</dbReference>
<dbReference type="Pfam" id="PF08441">
    <property type="entry name" value="Integrin_A_Ig_1"/>
    <property type="match status" value="1"/>
</dbReference>
<evidence type="ECO:0000256" key="5">
    <source>
        <dbReference type="ARBA" id="ARBA00022737"/>
    </source>
</evidence>
<feature type="compositionally biased region" description="Low complexity" evidence="14">
    <location>
        <begin position="98"/>
        <end position="108"/>
    </location>
</feature>
<dbReference type="AlphaFoldDB" id="A0A8B9FCV7"/>
<protein>
    <submittedName>
        <fullName evidence="18">Integrin subunit alpha 2b</fullName>
    </submittedName>
</protein>
<dbReference type="InterPro" id="IPR028994">
    <property type="entry name" value="Integrin_alpha_N"/>
</dbReference>
<evidence type="ECO:0000256" key="4">
    <source>
        <dbReference type="ARBA" id="ARBA00022729"/>
    </source>
</evidence>
<keyword evidence="19" id="KW-1185">Reference proteome</keyword>
<dbReference type="SMART" id="SM00191">
    <property type="entry name" value="Int_alpha"/>
    <property type="match status" value="4"/>
</dbReference>
<comment type="similarity">
    <text evidence="2 13">Belongs to the integrin alpha chain family.</text>
</comment>
<evidence type="ECO:0000259" key="15">
    <source>
        <dbReference type="Pfam" id="PF08441"/>
    </source>
</evidence>
<dbReference type="GO" id="GO:0033627">
    <property type="term" value="P:cell adhesion mediated by integrin"/>
    <property type="evidence" value="ECO:0007669"/>
    <property type="project" value="TreeGrafter"/>
</dbReference>
<dbReference type="PRINTS" id="PR01185">
    <property type="entry name" value="INTEGRINA"/>
</dbReference>
<dbReference type="GO" id="GO:0007160">
    <property type="term" value="P:cell-matrix adhesion"/>
    <property type="evidence" value="ECO:0007669"/>
    <property type="project" value="TreeGrafter"/>
</dbReference>
<evidence type="ECO:0000256" key="3">
    <source>
        <dbReference type="ARBA" id="ARBA00022692"/>
    </source>
</evidence>
<dbReference type="GO" id="GO:0009897">
    <property type="term" value="C:external side of plasma membrane"/>
    <property type="evidence" value="ECO:0007669"/>
    <property type="project" value="TreeGrafter"/>
</dbReference>
<dbReference type="Pfam" id="PF01839">
    <property type="entry name" value="FG-GAP"/>
    <property type="match status" value="1"/>
</dbReference>
<dbReference type="SUPFAM" id="SSF69318">
    <property type="entry name" value="Integrin alpha N-terminal domain"/>
    <property type="match status" value="1"/>
</dbReference>
<dbReference type="Pfam" id="PF20806">
    <property type="entry name" value="Integrin_A_Ig_3"/>
    <property type="match status" value="1"/>
</dbReference>
<feature type="repeat" description="FG-GAP" evidence="12">
    <location>
        <begin position="363"/>
        <end position="422"/>
    </location>
</feature>
<evidence type="ECO:0000256" key="7">
    <source>
        <dbReference type="ARBA" id="ARBA00022989"/>
    </source>
</evidence>
<dbReference type="PANTHER" id="PTHR23220:SF73">
    <property type="entry name" value="INTEGRIN ALPHA-IIB"/>
    <property type="match status" value="1"/>
</dbReference>
<dbReference type="InterPro" id="IPR013517">
    <property type="entry name" value="FG-GAP"/>
</dbReference>
<evidence type="ECO:0000313" key="19">
    <source>
        <dbReference type="Proteomes" id="UP000694522"/>
    </source>
</evidence>
<evidence type="ECO:0000256" key="6">
    <source>
        <dbReference type="ARBA" id="ARBA00022889"/>
    </source>
</evidence>
<dbReference type="InterPro" id="IPR000413">
    <property type="entry name" value="Integrin_alpha"/>
</dbReference>
<feature type="repeat" description="FG-GAP" evidence="12">
    <location>
        <begin position="426"/>
        <end position="486"/>
    </location>
</feature>
<dbReference type="GO" id="GO:0001525">
    <property type="term" value="P:angiogenesis"/>
    <property type="evidence" value="ECO:0007669"/>
    <property type="project" value="TreeGrafter"/>
</dbReference>
<evidence type="ECO:0000256" key="14">
    <source>
        <dbReference type="SAM" id="MobiDB-lite"/>
    </source>
</evidence>
<comment type="subcellular location">
    <subcellularLocation>
        <location evidence="1 13">Membrane</location>
        <topology evidence="1 13">Single-pass type I membrane protein</topology>
    </subcellularLocation>
</comment>
<keyword evidence="5" id="KW-0677">Repeat</keyword>
<evidence type="ECO:0000256" key="8">
    <source>
        <dbReference type="ARBA" id="ARBA00023037"/>
    </source>
</evidence>
<evidence type="ECO:0000256" key="1">
    <source>
        <dbReference type="ARBA" id="ARBA00004479"/>
    </source>
</evidence>
<keyword evidence="9" id="KW-0472">Membrane</keyword>
<dbReference type="GO" id="GO:0007229">
    <property type="term" value="P:integrin-mediated signaling pathway"/>
    <property type="evidence" value="ECO:0007669"/>
    <property type="project" value="UniProtKB-KW"/>
</dbReference>
<dbReference type="GO" id="GO:0008305">
    <property type="term" value="C:integrin complex"/>
    <property type="evidence" value="ECO:0007669"/>
    <property type="project" value="InterPro"/>
</dbReference>
<evidence type="ECO:0000259" key="16">
    <source>
        <dbReference type="Pfam" id="PF20805"/>
    </source>
</evidence>
<reference evidence="18" key="2">
    <citation type="submission" date="2025-09" db="UniProtKB">
        <authorList>
            <consortium name="Ensembl"/>
        </authorList>
    </citation>
    <scope>IDENTIFICATION</scope>
</reference>
<feature type="region of interest" description="Disordered" evidence="14">
    <location>
        <begin position="54"/>
        <end position="128"/>
    </location>
</feature>
<dbReference type="Proteomes" id="UP000694522">
    <property type="component" value="Unplaced"/>
</dbReference>
<keyword evidence="3" id="KW-0812">Transmembrane</keyword>
<evidence type="ECO:0000313" key="18">
    <source>
        <dbReference type="Ensembl" id="ENSACOP00000008270.1"/>
    </source>
</evidence>
<dbReference type="GO" id="GO:0098609">
    <property type="term" value="P:cell-cell adhesion"/>
    <property type="evidence" value="ECO:0007669"/>
    <property type="project" value="TreeGrafter"/>
</dbReference>
<feature type="compositionally biased region" description="Pro residues" evidence="14">
    <location>
        <begin position="109"/>
        <end position="122"/>
    </location>
</feature>
<accession>A0A8B9FCV7</accession>
<evidence type="ECO:0000256" key="12">
    <source>
        <dbReference type="PROSITE-ProRule" id="PRU00803"/>
    </source>
</evidence>
<feature type="chain" id="PRO_5034493084" evidence="13">
    <location>
        <begin position="26"/>
        <end position="1015"/>
    </location>
</feature>
<dbReference type="Gene3D" id="2.130.10.130">
    <property type="entry name" value="Integrin alpha, N-terminal"/>
    <property type="match status" value="1"/>
</dbReference>
<feature type="compositionally biased region" description="Low complexity" evidence="14">
    <location>
        <begin position="77"/>
        <end position="88"/>
    </location>
</feature>
<evidence type="ECO:0000256" key="9">
    <source>
        <dbReference type="ARBA" id="ARBA00023136"/>
    </source>
</evidence>
<keyword evidence="4 13" id="KW-0732">Signal</keyword>
<feature type="domain" description="Integrin alpha first immunoglubulin-like" evidence="15">
    <location>
        <begin position="472"/>
        <end position="594"/>
    </location>
</feature>
<keyword evidence="6 13" id="KW-0130">Cell adhesion</keyword>
<dbReference type="Gene3D" id="2.60.40.1530">
    <property type="entry name" value="ntegrin, alpha v. Chain A, domain 4"/>
    <property type="match status" value="1"/>
</dbReference>